<dbReference type="InterPro" id="IPR018170">
    <property type="entry name" value="Aldo/ket_reductase_CS"/>
</dbReference>
<dbReference type="InterPro" id="IPR020471">
    <property type="entry name" value="AKR"/>
</dbReference>
<dbReference type="InterPro" id="IPR023210">
    <property type="entry name" value="NADP_OxRdtase_dom"/>
</dbReference>
<dbReference type="Pfam" id="PF00248">
    <property type="entry name" value="Aldo_ket_red"/>
    <property type="match status" value="1"/>
</dbReference>
<dbReference type="EMBL" id="VICG01000013">
    <property type="protein sequence ID" value="KAA8565895.1"/>
    <property type="molecule type" value="Genomic_DNA"/>
</dbReference>
<evidence type="ECO:0000256" key="3">
    <source>
        <dbReference type="ARBA" id="ARBA00023002"/>
    </source>
</evidence>
<evidence type="ECO:0000313" key="5">
    <source>
        <dbReference type="EMBL" id="KAA8565895.1"/>
    </source>
</evidence>
<feature type="domain" description="NADP-dependent oxidoreductase" evidence="4">
    <location>
        <begin position="50"/>
        <end position="283"/>
    </location>
</feature>
<protein>
    <recommendedName>
        <fullName evidence="4">NADP-dependent oxidoreductase domain-containing protein</fullName>
    </recommendedName>
</protein>
<organism evidence="5 6">
    <name type="scientific">Monilinia fructicola</name>
    <name type="common">Brown rot fungus</name>
    <name type="synonym">Ciboria fructicola</name>
    <dbReference type="NCBI Taxonomy" id="38448"/>
    <lineage>
        <taxon>Eukaryota</taxon>
        <taxon>Fungi</taxon>
        <taxon>Dikarya</taxon>
        <taxon>Ascomycota</taxon>
        <taxon>Pezizomycotina</taxon>
        <taxon>Leotiomycetes</taxon>
        <taxon>Helotiales</taxon>
        <taxon>Sclerotiniaceae</taxon>
        <taxon>Monilinia</taxon>
    </lineage>
</organism>
<name>A0A5M9JFE5_MONFR</name>
<dbReference type="VEuPathDB" id="FungiDB:MFRU_022g01070"/>
<keyword evidence="6" id="KW-1185">Reference proteome</keyword>
<dbReference type="PANTHER" id="PTHR43827:SF3">
    <property type="entry name" value="NADP-DEPENDENT OXIDOREDUCTASE DOMAIN-CONTAINING PROTEIN"/>
    <property type="match status" value="1"/>
</dbReference>
<comment type="caution">
    <text evidence="5">The sequence shown here is derived from an EMBL/GenBank/DDBJ whole genome shotgun (WGS) entry which is preliminary data.</text>
</comment>
<dbReference type="AlphaFoldDB" id="A0A5M9JFE5"/>
<dbReference type="Proteomes" id="UP000322873">
    <property type="component" value="Unassembled WGS sequence"/>
</dbReference>
<keyword evidence="2" id="KW-0521">NADP</keyword>
<dbReference type="GO" id="GO:0016652">
    <property type="term" value="F:oxidoreductase activity, acting on NAD(P)H as acceptor"/>
    <property type="evidence" value="ECO:0007669"/>
    <property type="project" value="InterPro"/>
</dbReference>
<dbReference type="GO" id="GO:0016616">
    <property type="term" value="F:oxidoreductase activity, acting on the CH-OH group of donors, NAD or NADP as acceptor"/>
    <property type="evidence" value="ECO:0007669"/>
    <property type="project" value="UniProtKB-ARBA"/>
</dbReference>
<dbReference type="CDD" id="cd19120">
    <property type="entry name" value="AKR_AKR3C2-3"/>
    <property type="match status" value="1"/>
</dbReference>
<evidence type="ECO:0000256" key="1">
    <source>
        <dbReference type="ARBA" id="ARBA00007905"/>
    </source>
</evidence>
<dbReference type="Gene3D" id="3.20.20.100">
    <property type="entry name" value="NADP-dependent oxidoreductase domain"/>
    <property type="match status" value="1"/>
</dbReference>
<gene>
    <name evidence="5" type="ORF">EYC84_009706</name>
</gene>
<dbReference type="InterPro" id="IPR044494">
    <property type="entry name" value="AKR3C2/3"/>
</dbReference>
<evidence type="ECO:0000259" key="4">
    <source>
        <dbReference type="Pfam" id="PF00248"/>
    </source>
</evidence>
<dbReference type="InterPro" id="IPR036812">
    <property type="entry name" value="NAD(P)_OxRdtase_dom_sf"/>
</dbReference>
<proteinExistence type="inferred from homology"/>
<sequence>MKITFELECHEASNHPKSLEWSPKNRIGLPMFAYGTGSALMKPDSDGELDRNVIEQIKTAINLGFIHLDTAQAYHTERELGIAIQESLISRERLFVTTKTLGYGSISQALDSSLKKLQLDYVDLYLLHTPWIETHKTLQEAWSEMEAVKASGKAKLIGVSNFVVTDLEKILDASLEVPAVNQIEYSIYLQRKELYSFCQKHQIVLQAFAPLSPCTVSAGGPVDTLLSSLSTKYATTEAGICLRWCIDMGVGVVTTSHDENRLKEYLRIFEFRLTPEEVEELSRVGAEKHFRKYFPHRFAADDRS</sequence>
<keyword evidence="3" id="KW-0560">Oxidoreductase</keyword>
<accession>A0A5M9JFE5</accession>
<evidence type="ECO:0000313" key="6">
    <source>
        <dbReference type="Proteomes" id="UP000322873"/>
    </source>
</evidence>
<dbReference type="PROSITE" id="PS00062">
    <property type="entry name" value="ALDOKETO_REDUCTASE_2"/>
    <property type="match status" value="1"/>
</dbReference>
<evidence type="ECO:0000256" key="2">
    <source>
        <dbReference type="ARBA" id="ARBA00022857"/>
    </source>
</evidence>
<comment type="similarity">
    <text evidence="1">Belongs to the aldo/keto reductase family.</text>
</comment>
<dbReference type="PANTHER" id="PTHR43827">
    <property type="entry name" value="2,5-DIKETO-D-GLUCONIC ACID REDUCTASE"/>
    <property type="match status" value="1"/>
</dbReference>
<dbReference type="SUPFAM" id="SSF51430">
    <property type="entry name" value="NAD(P)-linked oxidoreductase"/>
    <property type="match status" value="1"/>
</dbReference>
<dbReference type="PRINTS" id="PR00069">
    <property type="entry name" value="ALDKETRDTASE"/>
</dbReference>
<dbReference type="FunFam" id="3.20.20.100:FF:000002">
    <property type="entry name" value="2,5-diketo-D-gluconic acid reductase A"/>
    <property type="match status" value="1"/>
</dbReference>
<reference evidence="5 6" key="1">
    <citation type="submission" date="2019-06" db="EMBL/GenBank/DDBJ databases">
        <title>Genome Sequence of the Brown Rot Fungal Pathogen Monilinia fructicola.</title>
        <authorList>
            <person name="De Miccolis Angelini R.M."/>
            <person name="Landi L."/>
            <person name="Abate D."/>
            <person name="Pollastro S."/>
            <person name="Romanazzi G."/>
            <person name="Faretra F."/>
        </authorList>
    </citation>
    <scope>NUCLEOTIDE SEQUENCE [LARGE SCALE GENOMIC DNA]</scope>
    <source>
        <strain evidence="5 6">Mfrc123</strain>
    </source>
</reference>